<evidence type="ECO:0000256" key="1">
    <source>
        <dbReference type="SAM" id="MobiDB-lite"/>
    </source>
</evidence>
<keyword evidence="2" id="KW-0812">Transmembrane</keyword>
<evidence type="ECO:0000256" key="2">
    <source>
        <dbReference type="SAM" id="Phobius"/>
    </source>
</evidence>
<protein>
    <submittedName>
        <fullName evidence="3">Uncharacterized protein</fullName>
    </submittedName>
</protein>
<feature type="transmembrane region" description="Helical" evidence="2">
    <location>
        <begin position="573"/>
        <end position="595"/>
    </location>
</feature>
<organism evidence="3 4">
    <name type="scientific">Hondaea fermentalgiana</name>
    <dbReference type="NCBI Taxonomy" id="2315210"/>
    <lineage>
        <taxon>Eukaryota</taxon>
        <taxon>Sar</taxon>
        <taxon>Stramenopiles</taxon>
        <taxon>Bigyra</taxon>
        <taxon>Labyrinthulomycetes</taxon>
        <taxon>Thraustochytrida</taxon>
        <taxon>Thraustochytriidae</taxon>
        <taxon>Hondaea</taxon>
    </lineage>
</organism>
<dbReference type="AlphaFoldDB" id="A0A2R5G8K4"/>
<feature type="compositionally biased region" description="Basic residues" evidence="1">
    <location>
        <begin position="85"/>
        <end position="104"/>
    </location>
</feature>
<accession>A0A2R5G8K4</accession>
<dbReference type="InParanoid" id="A0A2R5G8K4"/>
<feature type="region of interest" description="Disordered" evidence="1">
    <location>
        <begin position="38"/>
        <end position="128"/>
    </location>
</feature>
<gene>
    <name evidence="3" type="ORF">FCC1311_005992</name>
</gene>
<dbReference type="Proteomes" id="UP000241890">
    <property type="component" value="Unassembled WGS sequence"/>
</dbReference>
<evidence type="ECO:0000313" key="4">
    <source>
        <dbReference type="Proteomes" id="UP000241890"/>
    </source>
</evidence>
<reference evidence="3 4" key="1">
    <citation type="submission" date="2017-12" db="EMBL/GenBank/DDBJ databases">
        <title>Sequencing, de novo assembly and annotation of complete genome of a new Thraustochytrid species, strain FCC1311.</title>
        <authorList>
            <person name="Sedici K."/>
            <person name="Godart F."/>
            <person name="Aiese Cigliano R."/>
            <person name="Sanseverino W."/>
            <person name="Barakat M."/>
            <person name="Ortet P."/>
            <person name="Marechal E."/>
            <person name="Cagnac O."/>
            <person name="Amato A."/>
        </authorList>
    </citation>
    <scope>NUCLEOTIDE SEQUENCE [LARGE SCALE GENOMIC DNA]</scope>
</reference>
<keyword evidence="2" id="KW-1133">Transmembrane helix</keyword>
<dbReference type="EMBL" id="BEYU01000005">
    <property type="protein sequence ID" value="GBG24381.1"/>
    <property type="molecule type" value="Genomic_DNA"/>
</dbReference>
<sequence length="660" mass="72353">MSCDLLQTCDRRWLSGHEAAEPLLCAGPGRAGTMLRRSRRGSLAAAAAPKTLASQKPTASRPKADVEGSEGPVQPSSHEPAKVLGRLRKRSMIIKGKSVRKRRESKTPEDAQPTNNSGPTKKSRSSVLLKRSASFSFASMRKRGPPAQNVSPHNAVAAAPALRSSRSFLSMSRPAVKVVCPDNAAHDAVKTKTLIKTPKGGAAGGALGELLRIVKAPETAINAAGDGVVWEASFEATWTRALTKVLQNQDRASVCIAFLAIRSMHTQCDVELSEEHLATFLSCGKLHSDEIVAGPARETLLTTLLRESPPPLQVIERLLKFTSNEVAINPQKRDHSGQTALQVFVQRVCEEDFFHAYLALGENPSFTTEVLCILVHLEKAGFFACVDTTELRSMENKLTVAVERCQMQLRSLRDDATIRSHVDSLRQMQPWDRATLHAQNRIARSFQLALKYHAEEVKARGIKVLALLGQIRNVFTERLRKRTPKPTIPPVLPKDEETGTTIGTAREAKLCSESTNEHVKMEKSSSAFFQHAPSLALGLLTLWELIRRAVLAMQICESSGAKSRPCRSEEQSLALVGIVLCFLLMVSAISAVWYVRAHKIATVIMAAFTAQSAAQWWAGSLVDGLRMVIYVAIAIQCCETWPTFGSVPIRIRTFLQKRLG</sequence>
<name>A0A2R5G8K4_9STRA</name>
<comment type="caution">
    <text evidence="3">The sequence shown here is derived from an EMBL/GenBank/DDBJ whole genome shotgun (WGS) entry which is preliminary data.</text>
</comment>
<keyword evidence="4" id="KW-1185">Reference proteome</keyword>
<keyword evidence="2" id="KW-0472">Membrane</keyword>
<evidence type="ECO:0000313" key="3">
    <source>
        <dbReference type="EMBL" id="GBG24381.1"/>
    </source>
</evidence>
<proteinExistence type="predicted"/>